<dbReference type="Proteomes" id="UP000317770">
    <property type="component" value="Unassembled WGS sequence"/>
</dbReference>
<proteinExistence type="predicted"/>
<evidence type="ECO:0000256" key="1">
    <source>
        <dbReference type="SAM" id="Phobius"/>
    </source>
</evidence>
<protein>
    <submittedName>
        <fullName evidence="2">Uncharacterized protein</fullName>
    </submittedName>
</protein>
<evidence type="ECO:0000313" key="3">
    <source>
        <dbReference type="Proteomes" id="UP000317770"/>
    </source>
</evidence>
<dbReference type="RefSeq" id="WP_144480173.1">
    <property type="nucleotide sequence ID" value="NZ_VNKI01000011.1"/>
</dbReference>
<feature type="transmembrane region" description="Helical" evidence="1">
    <location>
        <begin position="24"/>
        <end position="42"/>
    </location>
</feature>
<keyword evidence="1" id="KW-1133">Transmembrane helix</keyword>
<sequence>MSSKLKYVMGLFFEKKIPNKKNNLFLILNFIDFIILTVDYFTEIELTWLFMVVTLAILLLSFSIHIDERKLKIQKR</sequence>
<dbReference type="EMBL" id="VNKI01000011">
    <property type="protein sequence ID" value="TVX77630.1"/>
    <property type="molecule type" value="Genomic_DNA"/>
</dbReference>
<accession>A0A8B5XTT5</accession>
<organism evidence="2 3">
    <name type="scientific">Peribacillus simplex</name>
    <dbReference type="NCBI Taxonomy" id="1478"/>
    <lineage>
        <taxon>Bacteria</taxon>
        <taxon>Bacillati</taxon>
        <taxon>Bacillota</taxon>
        <taxon>Bacilli</taxon>
        <taxon>Bacillales</taxon>
        <taxon>Bacillaceae</taxon>
        <taxon>Peribacillus</taxon>
    </lineage>
</organism>
<keyword evidence="1" id="KW-0812">Transmembrane</keyword>
<feature type="transmembrane region" description="Helical" evidence="1">
    <location>
        <begin position="48"/>
        <end position="66"/>
    </location>
</feature>
<comment type="caution">
    <text evidence="2">The sequence shown here is derived from an EMBL/GenBank/DDBJ whole genome shotgun (WGS) entry which is preliminary data.</text>
</comment>
<evidence type="ECO:0000313" key="2">
    <source>
        <dbReference type="EMBL" id="TVX77630.1"/>
    </source>
</evidence>
<dbReference type="AlphaFoldDB" id="A0A8B5XTT5"/>
<gene>
    <name evidence="2" type="ORF">FQP34_20990</name>
</gene>
<reference evidence="2 3" key="1">
    <citation type="submission" date="2019-07" db="EMBL/GenBank/DDBJ databases">
        <title>Genome assembly of Bacillus simplex strain GGC-P6A.</title>
        <authorList>
            <person name="Jennings M.E."/>
            <person name="Barton H.A."/>
        </authorList>
    </citation>
    <scope>NUCLEOTIDE SEQUENCE [LARGE SCALE GENOMIC DNA]</scope>
    <source>
        <strain evidence="2 3">GGC-P6A</strain>
    </source>
</reference>
<name>A0A8B5XTT5_9BACI</name>
<keyword evidence="1" id="KW-0472">Membrane</keyword>